<keyword evidence="2 5" id="KW-0690">Ribosome biogenesis</keyword>
<keyword evidence="4 5" id="KW-0378">Hydrolase</keyword>
<keyword evidence="8" id="KW-1185">Reference proteome</keyword>
<gene>
    <name evidence="7" type="ORF">SAMN05660472_01517</name>
</gene>
<dbReference type="STRING" id="393762.SAMN05660472_01517"/>
<dbReference type="InterPro" id="IPR005227">
    <property type="entry name" value="YqgF"/>
</dbReference>
<accession>A0A1G9CPI5</accession>
<organism evidence="7 8">
    <name type="scientific">Natronincola ferrireducens</name>
    <dbReference type="NCBI Taxonomy" id="393762"/>
    <lineage>
        <taxon>Bacteria</taxon>
        <taxon>Bacillati</taxon>
        <taxon>Bacillota</taxon>
        <taxon>Clostridia</taxon>
        <taxon>Peptostreptococcales</taxon>
        <taxon>Natronincolaceae</taxon>
        <taxon>Natronincola</taxon>
    </lineage>
</organism>
<dbReference type="SMART" id="SM00732">
    <property type="entry name" value="YqgFc"/>
    <property type="match status" value="1"/>
</dbReference>
<evidence type="ECO:0000256" key="3">
    <source>
        <dbReference type="ARBA" id="ARBA00022722"/>
    </source>
</evidence>
<dbReference type="NCBIfam" id="TIGR00250">
    <property type="entry name" value="RNAse_H_YqgF"/>
    <property type="match status" value="1"/>
</dbReference>
<dbReference type="GO" id="GO:0004518">
    <property type="term" value="F:nuclease activity"/>
    <property type="evidence" value="ECO:0007669"/>
    <property type="project" value="UniProtKB-KW"/>
</dbReference>
<feature type="domain" description="YqgF/RNase H-like" evidence="6">
    <location>
        <begin position="2"/>
        <end position="102"/>
    </location>
</feature>
<dbReference type="Gene3D" id="3.30.420.140">
    <property type="entry name" value="YqgF/RNase H-like domain"/>
    <property type="match status" value="1"/>
</dbReference>
<evidence type="ECO:0000259" key="6">
    <source>
        <dbReference type="SMART" id="SM00732"/>
    </source>
</evidence>
<evidence type="ECO:0000313" key="7">
    <source>
        <dbReference type="EMBL" id="SDK53355.1"/>
    </source>
</evidence>
<dbReference type="InterPro" id="IPR037027">
    <property type="entry name" value="YqgF/RNaseH-like_dom_sf"/>
</dbReference>
<dbReference type="EC" id="3.1.-.-" evidence="5"/>
<sequence length="138" mass="15823">MKRFMGLDVGDKRIGVALSDLMGWTAQGLETVERTNLKKDLQRLEEIIKANEVEKIVVGLPKNMNGTLGPQSEKVLEFTERLKKRTDKEIIFWDERLTTVAAEKSLIQADMSRKKRKTVIDKVAATYILQNYLDSINR</sequence>
<name>A0A1G9CPI5_9FIRM</name>
<comment type="similarity">
    <text evidence="5">Belongs to the YqgF HJR family.</text>
</comment>
<dbReference type="Proteomes" id="UP000198718">
    <property type="component" value="Unassembled WGS sequence"/>
</dbReference>
<dbReference type="HAMAP" id="MF_00651">
    <property type="entry name" value="Nuclease_YqgF"/>
    <property type="match status" value="1"/>
</dbReference>
<dbReference type="InterPro" id="IPR006641">
    <property type="entry name" value="YqgF/RNaseH-like_dom"/>
</dbReference>
<dbReference type="PANTHER" id="PTHR33317">
    <property type="entry name" value="POLYNUCLEOTIDYL TRANSFERASE, RIBONUCLEASE H-LIKE SUPERFAMILY PROTEIN"/>
    <property type="match status" value="1"/>
</dbReference>
<dbReference type="InterPro" id="IPR012337">
    <property type="entry name" value="RNaseH-like_sf"/>
</dbReference>
<keyword evidence="1 5" id="KW-0963">Cytoplasm</keyword>
<proteinExistence type="inferred from homology"/>
<dbReference type="PANTHER" id="PTHR33317:SF4">
    <property type="entry name" value="POLYNUCLEOTIDYL TRANSFERASE, RIBONUCLEASE H-LIKE SUPERFAMILY PROTEIN"/>
    <property type="match status" value="1"/>
</dbReference>
<reference evidence="7 8" key="1">
    <citation type="submission" date="2016-10" db="EMBL/GenBank/DDBJ databases">
        <authorList>
            <person name="de Groot N.N."/>
        </authorList>
    </citation>
    <scope>NUCLEOTIDE SEQUENCE [LARGE SCALE GENOMIC DNA]</scope>
    <source>
        <strain evidence="7 8">DSM 18346</strain>
    </source>
</reference>
<comment type="subcellular location">
    <subcellularLocation>
        <location evidence="5">Cytoplasm</location>
    </subcellularLocation>
</comment>
<dbReference type="Pfam" id="PF03652">
    <property type="entry name" value="RuvX"/>
    <property type="match status" value="1"/>
</dbReference>
<dbReference type="GO" id="GO:0000967">
    <property type="term" value="P:rRNA 5'-end processing"/>
    <property type="evidence" value="ECO:0007669"/>
    <property type="project" value="UniProtKB-UniRule"/>
</dbReference>
<dbReference type="EMBL" id="FNFP01000002">
    <property type="protein sequence ID" value="SDK53355.1"/>
    <property type="molecule type" value="Genomic_DNA"/>
</dbReference>
<evidence type="ECO:0000313" key="8">
    <source>
        <dbReference type="Proteomes" id="UP000198718"/>
    </source>
</evidence>
<dbReference type="SUPFAM" id="SSF53098">
    <property type="entry name" value="Ribonuclease H-like"/>
    <property type="match status" value="1"/>
</dbReference>
<protein>
    <recommendedName>
        <fullName evidence="5">Putative pre-16S rRNA nuclease</fullName>
        <ecNumber evidence="5">3.1.-.-</ecNumber>
    </recommendedName>
</protein>
<evidence type="ECO:0000256" key="2">
    <source>
        <dbReference type="ARBA" id="ARBA00022517"/>
    </source>
</evidence>
<dbReference type="CDD" id="cd16964">
    <property type="entry name" value="YqgF"/>
    <property type="match status" value="1"/>
</dbReference>
<evidence type="ECO:0000256" key="5">
    <source>
        <dbReference type="HAMAP-Rule" id="MF_00651"/>
    </source>
</evidence>
<comment type="function">
    <text evidence="5">Could be a nuclease involved in processing of the 5'-end of pre-16S rRNA.</text>
</comment>
<evidence type="ECO:0000256" key="4">
    <source>
        <dbReference type="ARBA" id="ARBA00022801"/>
    </source>
</evidence>
<dbReference type="GO" id="GO:0005829">
    <property type="term" value="C:cytosol"/>
    <property type="evidence" value="ECO:0007669"/>
    <property type="project" value="TreeGrafter"/>
</dbReference>
<evidence type="ECO:0000256" key="1">
    <source>
        <dbReference type="ARBA" id="ARBA00022490"/>
    </source>
</evidence>
<dbReference type="AlphaFoldDB" id="A0A1G9CPI5"/>
<dbReference type="GO" id="GO:0016788">
    <property type="term" value="F:hydrolase activity, acting on ester bonds"/>
    <property type="evidence" value="ECO:0007669"/>
    <property type="project" value="UniProtKB-UniRule"/>
</dbReference>
<keyword evidence="3 5" id="KW-0540">Nuclease</keyword>